<gene>
    <name evidence="1" type="ORF">CCAP1982_LOCUS9740</name>
</gene>
<name>A0A811UPY8_CERCA</name>
<accession>A0A811UPY8</accession>
<organism evidence="1 2">
    <name type="scientific">Ceratitis capitata</name>
    <name type="common">Mediterranean fruit fly</name>
    <name type="synonym">Tephritis capitata</name>
    <dbReference type="NCBI Taxonomy" id="7213"/>
    <lineage>
        <taxon>Eukaryota</taxon>
        <taxon>Metazoa</taxon>
        <taxon>Ecdysozoa</taxon>
        <taxon>Arthropoda</taxon>
        <taxon>Hexapoda</taxon>
        <taxon>Insecta</taxon>
        <taxon>Pterygota</taxon>
        <taxon>Neoptera</taxon>
        <taxon>Endopterygota</taxon>
        <taxon>Diptera</taxon>
        <taxon>Brachycera</taxon>
        <taxon>Muscomorpha</taxon>
        <taxon>Tephritoidea</taxon>
        <taxon>Tephritidae</taxon>
        <taxon>Ceratitis</taxon>
        <taxon>Ceratitis</taxon>
    </lineage>
</organism>
<keyword evidence="2" id="KW-1185">Reference proteome</keyword>
<evidence type="ECO:0000313" key="2">
    <source>
        <dbReference type="Proteomes" id="UP000606786"/>
    </source>
</evidence>
<dbReference type="Proteomes" id="UP000606786">
    <property type="component" value="Unassembled WGS sequence"/>
</dbReference>
<protein>
    <submittedName>
        <fullName evidence="1">(Mediterranean fruit fly) hypothetical protein</fullName>
    </submittedName>
</protein>
<reference evidence="1" key="1">
    <citation type="submission" date="2020-11" db="EMBL/GenBank/DDBJ databases">
        <authorList>
            <person name="Whitehead M."/>
        </authorList>
    </citation>
    <scope>NUCLEOTIDE SEQUENCE</scope>
    <source>
        <strain evidence="1">EGII</strain>
    </source>
</reference>
<proteinExistence type="predicted"/>
<dbReference type="OrthoDB" id="7853844at2759"/>
<feature type="non-terminal residue" evidence="1">
    <location>
        <position position="67"/>
    </location>
</feature>
<evidence type="ECO:0000313" key="1">
    <source>
        <dbReference type="EMBL" id="CAD7001242.1"/>
    </source>
</evidence>
<sequence length="67" mass="7498">MFGRPNIQIDKVNSLPLPTPVQLTIQIPPALNISKSTSKEVNSFRISNNSVVITTSYHYEDTVLLKQ</sequence>
<comment type="caution">
    <text evidence="1">The sequence shown here is derived from an EMBL/GenBank/DDBJ whole genome shotgun (WGS) entry which is preliminary data.</text>
</comment>
<dbReference type="AlphaFoldDB" id="A0A811UPY8"/>
<dbReference type="EMBL" id="CAJHJT010000023">
    <property type="protein sequence ID" value="CAD7001242.1"/>
    <property type="molecule type" value="Genomic_DNA"/>
</dbReference>